<dbReference type="Proteomes" id="UP001157034">
    <property type="component" value="Unassembled WGS sequence"/>
</dbReference>
<feature type="transmembrane region" description="Helical" evidence="8">
    <location>
        <begin position="289"/>
        <end position="306"/>
    </location>
</feature>
<dbReference type="PROSITE" id="PS50850">
    <property type="entry name" value="MFS"/>
    <property type="match status" value="1"/>
</dbReference>
<dbReference type="InterPro" id="IPR011701">
    <property type="entry name" value="MFS"/>
</dbReference>
<dbReference type="SUPFAM" id="SSF103473">
    <property type="entry name" value="MFS general substrate transporter"/>
    <property type="match status" value="1"/>
</dbReference>
<feature type="transmembrane region" description="Helical" evidence="8">
    <location>
        <begin position="54"/>
        <end position="74"/>
    </location>
</feature>
<dbReference type="CDD" id="cd17320">
    <property type="entry name" value="MFS_MdfA_MDR_like"/>
    <property type="match status" value="1"/>
</dbReference>
<dbReference type="Pfam" id="PF07690">
    <property type="entry name" value="MFS_1"/>
    <property type="match status" value="1"/>
</dbReference>
<accession>A0ABQ6K1D0</accession>
<evidence type="ECO:0000256" key="4">
    <source>
        <dbReference type="ARBA" id="ARBA00022475"/>
    </source>
</evidence>
<feature type="transmembrane region" description="Helical" evidence="8">
    <location>
        <begin position="143"/>
        <end position="167"/>
    </location>
</feature>
<evidence type="ECO:0000259" key="9">
    <source>
        <dbReference type="PROSITE" id="PS50850"/>
    </source>
</evidence>
<gene>
    <name evidence="10" type="primary">bcr</name>
    <name evidence="10" type="ORF">GCM10025881_12340</name>
</gene>
<evidence type="ECO:0000256" key="5">
    <source>
        <dbReference type="ARBA" id="ARBA00022692"/>
    </source>
</evidence>
<keyword evidence="5 8" id="KW-0812">Transmembrane</keyword>
<dbReference type="NCBIfam" id="TIGR00710">
    <property type="entry name" value="efflux_Bcr_CflA"/>
    <property type="match status" value="1"/>
</dbReference>
<evidence type="ECO:0000256" key="2">
    <source>
        <dbReference type="ARBA" id="ARBA00006236"/>
    </source>
</evidence>
<feature type="transmembrane region" description="Helical" evidence="8">
    <location>
        <begin position="17"/>
        <end position="34"/>
    </location>
</feature>
<dbReference type="PANTHER" id="PTHR23502">
    <property type="entry name" value="MAJOR FACILITATOR SUPERFAMILY"/>
    <property type="match status" value="1"/>
</dbReference>
<dbReference type="PROSITE" id="PS00216">
    <property type="entry name" value="SUGAR_TRANSPORT_1"/>
    <property type="match status" value="1"/>
</dbReference>
<feature type="transmembrane region" description="Helical" evidence="8">
    <location>
        <begin position="318"/>
        <end position="341"/>
    </location>
</feature>
<evidence type="ECO:0000256" key="6">
    <source>
        <dbReference type="ARBA" id="ARBA00022989"/>
    </source>
</evidence>
<comment type="caution">
    <text evidence="10">The sequence shown here is derived from an EMBL/GenBank/DDBJ whole genome shotgun (WGS) entry which is preliminary data.</text>
</comment>
<evidence type="ECO:0000256" key="3">
    <source>
        <dbReference type="ARBA" id="ARBA00022448"/>
    </source>
</evidence>
<organism evidence="10 11">
    <name type="scientific">Pseudolysinimonas kribbensis</name>
    <dbReference type="NCBI Taxonomy" id="433641"/>
    <lineage>
        <taxon>Bacteria</taxon>
        <taxon>Bacillati</taxon>
        <taxon>Actinomycetota</taxon>
        <taxon>Actinomycetes</taxon>
        <taxon>Micrococcales</taxon>
        <taxon>Microbacteriaceae</taxon>
        <taxon>Pseudolysinimonas</taxon>
    </lineage>
</organism>
<dbReference type="InterPro" id="IPR036259">
    <property type="entry name" value="MFS_trans_sf"/>
</dbReference>
<keyword evidence="7 8" id="KW-0472">Membrane</keyword>
<evidence type="ECO:0000313" key="10">
    <source>
        <dbReference type="EMBL" id="GMA94410.1"/>
    </source>
</evidence>
<dbReference type="InterPro" id="IPR004812">
    <property type="entry name" value="Efflux_drug-R_Bcr/CmlA"/>
</dbReference>
<feature type="transmembrane region" description="Helical" evidence="8">
    <location>
        <begin position="86"/>
        <end position="104"/>
    </location>
</feature>
<dbReference type="InterPro" id="IPR020846">
    <property type="entry name" value="MFS_dom"/>
</dbReference>
<keyword evidence="11" id="KW-1185">Reference proteome</keyword>
<dbReference type="RefSeq" id="WP_284253346.1">
    <property type="nucleotide sequence ID" value="NZ_BAAAQO010000002.1"/>
</dbReference>
<feature type="transmembrane region" description="Helical" evidence="8">
    <location>
        <begin position="110"/>
        <end position="131"/>
    </location>
</feature>
<feature type="transmembrane region" description="Helical" evidence="8">
    <location>
        <begin position="173"/>
        <end position="193"/>
    </location>
</feature>
<dbReference type="PANTHER" id="PTHR23502:SF132">
    <property type="entry name" value="POLYAMINE TRANSPORTER 2-RELATED"/>
    <property type="match status" value="1"/>
</dbReference>
<evidence type="ECO:0000256" key="1">
    <source>
        <dbReference type="ARBA" id="ARBA00004651"/>
    </source>
</evidence>
<evidence type="ECO:0000313" key="11">
    <source>
        <dbReference type="Proteomes" id="UP001157034"/>
    </source>
</evidence>
<comment type="subcellular location">
    <subcellularLocation>
        <location evidence="1">Cell membrane</location>
        <topology evidence="1">Multi-pass membrane protein</topology>
    </subcellularLocation>
</comment>
<sequence length="419" mass="43103">MTTVSHPGDALSRGRRILYVVALGALVALGPFTIDLYLPSFPRVAAEFHAPDSQIQLTLTATTVGFGLGQLLVGPLSDRVGRRVPLLLATALHVVASVAVALAPSVPLLIALRVVQGVGAAGGGVVAMAMVRDLFGGQPLIRMLSRLALVSGLAPILAPVIGSQLLAVLDWRGVFWCLAGYGAVILLTAIVLVRETLPAELRHMSGHATTRQRYAALFHDRVFIGVAFIGGMTFSGVFTYLSASPFIFQDGYHLSAQEFGLVFGINSVGLVVASQSASRIMRRVAPSRILVVSLPLILLAAGALVLDGLGDPPLLAVAIPFFVLVTSAGLTFPTVQVLALAGHGREAGTAASLLGAANFGLAGAVSPVVGLIGVTPANTGIVIAATSVVALASLWILVRPLRHGVVSDDTGSVEVPGAV</sequence>
<dbReference type="Gene3D" id="1.20.1720.10">
    <property type="entry name" value="Multidrug resistance protein D"/>
    <property type="match status" value="1"/>
</dbReference>
<proteinExistence type="inferred from homology"/>
<keyword evidence="4" id="KW-1003">Cell membrane</keyword>
<evidence type="ECO:0000256" key="7">
    <source>
        <dbReference type="ARBA" id="ARBA00023136"/>
    </source>
</evidence>
<dbReference type="InterPro" id="IPR005829">
    <property type="entry name" value="Sugar_transporter_CS"/>
</dbReference>
<protein>
    <submittedName>
        <fullName evidence="10">Bcr/CflA family drug resistance efflux transporter</fullName>
    </submittedName>
</protein>
<dbReference type="EMBL" id="BSVB01000001">
    <property type="protein sequence ID" value="GMA94410.1"/>
    <property type="molecule type" value="Genomic_DNA"/>
</dbReference>
<comment type="similarity">
    <text evidence="2">Belongs to the major facilitator superfamily. Bcr/CmlA family.</text>
</comment>
<reference evidence="11" key="1">
    <citation type="journal article" date="2019" name="Int. J. Syst. Evol. Microbiol.">
        <title>The Global Catalogue of Microorganisms (GCM) 10K type strain sequencing project: providing services to taxonomists for standard genome sequencing and annotation.</title>
        <authorList>
            <consortium name="The Broad Institute Genomics Platform"/>
            <consortium name="The Broad Institute Genome Sequencing Center for Infectious Disease"/>
            <person name="Wu L."/>
            <person name="Ma J."/>
        </authorList>
    </citation>
    <scope>NUCLEOTIDE SEQUENCE [LARGE SCALE GENOMIC DNA]</scope>
    <source>
        <strain evidence="11">NBRC 108894</strain>
    </source>
</reference>
<feature type="transmembrane region" description="Helical" evidence="8">
    <location>
        <begin position="259"/>
        <end position="277"/>
    </location>
</feature>
<feature type="domain" description="Major facilitator superfamily (MFS) profile" evidence="9">
    <location>
        <begin position="17"/>
        <end position="402"/>
    </location>
</feature>
<feature type="transmembrane region" description="Helical" evidence="8">
    <location>
        <begin position="222"/>
        <end position="247"/>
    </location>
</feature>
<name>A0ABQ6K1D0_9MICO</name>
<evidence type="ECO:0000256" key="8">
    <source>
        <dbReference type="SAM" id="Phobius"/>
    </source>
</evidence>
<feature type="transmembrane region" description="Helical" evidence="8">
    <location>
        <begin position="380"/>
        <end position="398"/>
    </location>
</feature>
<keyword evidence="3" id="KW-0813">Transport</keyword>
<feature type="transmembrane region" description="Helical" evidence="8">
    <location>
        <begin position="353"/>
        <end position="374"/>
    </location>
</feature>
<keyword evidence="6 8" id="KW-1133">Transmembrane helix</keyword>